<feature type="transmembrane region" description="Helical" evidence="6">
    <location>
        <begin position="339"/>
        <end position="365"/>
    </location>
</feature>
<name>A0A078MN28_9MICC</name>
<evidence type="ECO:0000313" key="7">
    <source>
        <dbReference type="EMBL" id="CEA08638.1"/>
    </source>
</evidence>
<keyword evidence="5 6" id="KW-0472">Membrane</keyword>
<feature type="transmembrane region" description="Helical" evidence="6">
    <location>
        <begin position="133"/>
        <end position="155"/>
    </location>
</feature>
<evidence type="ECO:0000256" key="3">
    <source>
        <dbReference type="ARBA" id="ARBA00022692"/>
    </source>
</evidence>
<dbReference type="EMBL" id="LN483071">
    <property type="protein sequence ID" value="CEA08638.1"/>
    <property type="molecule type" value="Genomic_DNA"/>
</dbReference>
<protein>
    <recommendedName>
        <fullName evidence="8">Polysaccharide biosynthesis protein</fullName>
    </recommendedName>
</protein>
<keyword evidence="2" id="KW-1003">Cell membrane</keyword>
<dbReference type="AlphaFoldDB" id="A0A078MN28"/>
<dbReference type="PANTHER" id="PTHR30250:SF11">
    <property type="entry name" value="O-ANTIGEN TRANSPORTER-RELATED"/>
    <property type="match status" value="1"/>
</dbReference>
<accession>A0A078MN28</accession>
<evidence type="ECO:0008006" key="8">
    <source>
        <dbReference type="Google" id="ProtNLM"/>
    </source>
</evidence>
<gene>
    <name evidence="7" type="ORF">BN1051_01995</name>
</gene>
<feature type="transmembrane region" description="Helical" evidence="6">
    <location>
        <begin position="396"/>
        <end position="418"/>
    </location>
</feature>
<evidence type="ECO:0000256" key="5">
    <source>
        <dbReference type="ARBA" id="ARBA00023136"/>
    </source>
</evidence>
<comment type="subcellular location">
    <subcellularLocation>
        <location evidence="1">Cell membrane</location>
        <topology evidence="1">Multi-pass membrane protein</topology>
    </subcellularLocation>
</comment>
<reference evidence="7" key="1">
    <citation type="submission" date="2014-07" db="EMBL/GenBank/DDBJ databases">
        <authorList>
            <person name="Urmite Genomes Urmite Genomes"/>
        </authorList>
    </citation>
    <scope>NUCLEOTIDE SEQUENCE</scope>
    <source>
        <strain evidence="7">11W110_air</strain>
    </source>
</reference>
<feature type="transmembrane region" description="Helical" evidence="6">
    <location>
        <begin position="51"/>
        <end position="69"/>
    </location>
</feature>
<dbReference type="GO" id="GO:0005886">
    <property type="term" value="C:plasma membrane"/>
    <property type="evidence" value="ECO:0007669"/>
    <property type="project" value="UniProtKB-SubCell"/>
</dbReference>
<organism evidence="7">
    <name type="scientific">Arthrobacter saudimassiliensis</name>
    <dbReference type="NCBI Taxonomy" id="1461584"/>
    <lineage>
        <taxon>Bacteria</taxon>
        <taxon>Bacillati</taxon>
        <taxon>Actinomycetota</taxon>
        <taxon>Actinomycetes</taxon>
        <taxon>Micrococcales</taxon>
        <taxon>Micrococcaceae</taxon>
        <taxon>Arthrobacter</taxon>
    </lineage>
</organism>
<feature type="transmembrane region" description="Helical" evidence="6">
    <location>
        <begin position="96"/>
        <end position="121"/>
    </location>
</feature>
<sequence length="430" mass="44195">MVASEETGKGAIGARGLSGVGAASLLSALSGFVILFVVARVLSPAENSEFLAYWGALFAVYGILFGVIAETTRAVGRAELDREAPMPEGAGGRPRGASVVGAALIVGAGLAALVAAVGFPFADQLFGSQGTAIVALLAVSCLFYAWHAAIAGSLQGLRLWQPYTKLVTMEALFRLLAVVTVALASGTLFGIELACLAALAAAPVLFSGSRSARAASRARADIPMAPFLRQTGQALISAASSAALLVSFPILVKVTTAPDAYELAAPLLLAISLTRAPIMLPLQAFQGVAISAVLRARDEGAGAVRRPIGAVLAAGVIGAALAWLIGPWLMLLFGPDYLVAGWVLAALTLDAALIALLTLSGTALLALGRHRVYALGWLLATVVAVGFLLIPDSTELRCILSLTVGPLCGIVLHFAALLRGDRSERRVRDQ</sequence>
<feature type="transmembrane region" description="Helical" evidence="6">
    <location>
        <begin position="372"/>
        <end position="390"/>
    </location>
</feature>
<keyword evidence="4 6" id="KW-1133">Transmembrane helix</keyword>
<dbReference type="PANTHER" id="PTHR30250">
    <property type="entry name" value="PST FAMILY PREDICTED COLANIC ACID TRANSPORTER"/>
    <property type="match status" value="1"/>
</dbReference>
<feature type="transmembrane region" description="Helical" evidence="6">
    <location>
        <begin position="227"/>
        <end position="251"/>
    </location>
</feature>
<evidence type="ECO:0000256" key="2">
    <source>
        <dbReference type="ARBA" id="ARBA00022475"/>
    </source>
</evidence>
<feature type="transmembrane region" description="Helical" evidence="6">
    <location>
        <begin position="175"/>
        <end position="206"/>
    </location>
</feature>
<feature type="transmembrane region" description="Helical" evidence="6">
    <location>
        <begin position="20"/>
        <end position="39"/>
    </location>
</feature>
<evidence type="ECO:0000256" key="4">
    <source>
        <dbReference type="ARBA" id="ARBA00022989"/>
    </source>
</evidence>
<keyword evidence="3 6" id="KW-0812">Transmembrane</keyword>
<dbReference type="PATRIC" id="fig|1461584.3.peg.1971"/>
<evidence type="ECO:0000256" key="6">
    <source>
        <dbReference type="SAM" id="Phobius"/>
    </source>
</evidence>
<feature type="transmembrane region" description="Helical" evidence="6">
    <location>
        <begin position="308"/>
        <end position="333"/>
    </location>
</feature>
<evidence type="ECO:0000256" key="1">
    <source>
        <dbReference type="ARBA" id="ARBA00004651"/>
    </source>
</evidence>
<dbReference type="InterPro" id="IPR050833">
    <property type="entry name" value="Poly_Biosynth_Transport"/>
</dbReference>
<proteinExistence type="predicted"/>